<comment type="caution">
    <text evidence="5">The sequence shown here is derived from an EMBL/GenBank/DDBJ whole genome shotgun (WGS) entry which is preliminary data.</text>
</comment>
<dbReference type="InterPro" id="IPR040442">
    <property type="entry name" value="Pyrv_kinase-like_dom_sf"/>
</dbReference>
<dbReference type="GO" id="GO:0005737">
    <property type="term" value="C:cytoplasm"/>
    <property type="evidence" value="ECO:0007669"/>
    <property type="project" value="TreeGrafter"/>
</dbReference>
<dbReference type="InterPro" id="IPR015813">
    <property type="entry name" value="Pyrv/PenolPyrv_kinase-like_dom"/>
</dbReference>
<name>A0A9D9DBT0_9GAMM</name>
<evidence type="ECO:0000256" key="1">
    <source>
        <dbReference type="ARBA" id="ARBA00005568"/>
    </source>
</evidence>
<organism evidence="5 6">
    <name type="scientific">Candidatus Avisuccinivibrio stercorigallinarum</name>
    <dbReference type="NCBI Taxonomy" id="2840704"/>
    <lineage>
        <taxon>Bacteria</taxon>
        <taxon>Pseudomonadati</taxon>
        <taxon>Pseudomonadota</taxon>
        <taxon>Gammaproteobacteria</taxon>
        <taxon>Aeromonadales</taxon>
        <taxon>Succinivibrionaceae</taxon>
        <taxon>Succinivibrionaceae incertae sedis</taxon>
        <taxon>Candidatus Avisuccinivibrio</taxon>
    </lineage>
</organism>
<accession>A0A9D9DBT0</accession>
<dbReference type="SUPFAM" id="SSF51621">
    <property type="entry name" value="Phosphoenolpyruvate/pyruvate domain"/>
    <property type="match status" value="1"/>
</dbReference>
<dbReference type="AlphaFoldDB" id="A0A9D9DBT0"/>
<keyword evidence="2" id="KW-0479">Metal-binding</keyword>
<dbReference type="Gene3D" id="3.20.20.60">
    <property type="entry name" value="Phosphoenolpyruvate-binding domains"/>
    <property type="match status" value="1"/>
</dbReference>
<protein>
    <recommendedName>
        <fullName evidence="4">HpcH/HpaI aldolase/citrate lyase domain-containing protein</fullName>
    </recommendedName>
</protein>
<evidence type="ECO:0000256" key="2">
    <source>
        <dbReference type="ARBA" id="ARBA00022723"/>
    </source>
</evidence>
<reference evidence="5" key="1">
    <citation type="submission" date="2020-10" db="EMBL/GenBank/DDBJ databases">
        <authorList>
            <person name="Gilroy R."/>
        </authorList>
    </citation>
    <scope>NUCLEOTIDE SEQUENCE</scope>
    <source>
        <strain evidence="5">17213</strain>
    </source>
</reference>
<dbReference type="EMBL" id="JADINH010000208">
    <property type="protein sequence ID" value="MBO8416786.1"/>
    <property type="molecule type" value="Genomic_DNA"/>
</dbReference>
<dbReference type="Proteomes" id="UP000823631">
    <property type="component" value="Unassembled WGS sequence"/>
</dbReference>
<proteinExistence type="inferred from homology"/>
<dbReference type="Pfam" id="PF03328">
    <property type="entry name" value="HpcH_HpaI"/>
    <property type="match status" value="1"/>
</dbReference>
<gene>
    <name evidence="5" type="ORF">IAB19_10435</name>
</gene>
<dbReference type="PANTHER" id="PTHR30502:SF0">
    <property type="entry name" value="PHOSPHOENOLPYRUVATE CARBOXYLASE FAMILY PROTEIN"/>
    <property type="match status" value="1"/>
</dbReference>
<keyword evidence="3" id="KW-0456">Lyase</keyword>
<evidence type="ECO:0000259" key="4">
    <source>
        <dbReference type="Pfam" id="PF03328"/>
    </source>
</evidence>
<sequence>MLTFKQKLQSGQKLCGLWLGTASGYMAQIAAQSGFDWYLIDGEHGPNTVQTMADQLLALDAYGQTSMVRVLNKDVNLVKQVLDIGAKAVLVPMVDTKEEAELMVRACRYPTEGIRGVGGYLIRAALWGQNPEYQAKANDEICLITQCCLLYTSDAADDGYMCR</sequence>
<evidence type="ECO:0000313" key="6">
    <source>
        <dbReference type="Proteomes" id="UP000823631"/>
    </source>
</evidence>
<dbReference type="InterPro" id="IPR050251">
    <property type="entry name" value="HpcH-HpaI_aldolase"/>
</dbReference>
<dbReference type="GO" id="GO:0046872">
    <property type="term" value="F:metal ion binding"/>
    <property type="evidence" value="ECO:0007669"/>
    <property type="project" value="UniProtKB-KW"/>
</dbReference>
<dbReference type="GO" id="GO:0016832">
    <property type="term" value="F:aldehyde-lyase activity"/>
    <property type="evidence" value="ECO:0007669"/>
    <property type="project" value="TreeGrafter"/>
</dbReference>
<evidence type="ECO:0000313" key="5">
    <source>
        <dbReference type="EMBL" id="MBO8416786.1"/>
    </source>
</evidence>
<reference evidence="5" key="2">
    <citation type="journal article" date="2021" name="PeerJ">
        <title>Extensive microbial diversity within the chicken gut microbiome revealed by metagenomics and culture.</title>
        <authorList>
            <person name="Gilroy R."/>
            <person name="Ravi A."/>
            <person name="Getino M."/>
            <person name="Pursley I."/>
            <person name="Horton D.L."/>
            <person name="Alikhan N.F."/>
            <person name="Baker D."/>
            <person name="Gharbi K."/>
            <person name="Hall N."/>
            <person name="Watson M."/>
            <person name="Adriaenssens E.M."/>
            <person name="Foster-Nyarko E."/>
            <person name="Jarju S."/>
            <person name="Secka A."/>
            <person name="Antonio M."/>
            <person name="Oren A."/>
            <person name="Chaudhuri R.R."/>
            <person name="La Ragione R."/>
            <person name="Hildebrand F."/>
            <person name="Pallen M.J."/>
        </authorList>
    </citation>
    <scope>NUCLEOTIDE SEQUENCE</scope>
    <source>
        <strain evidence="5">17213</strain>
    </source>
</reference>
<dbReference type="InterPro" id="IPR005000">
    <property type="entry name" value="Aldolase/citrate-lyase_domain"/>
</dbReference>
<feature type="domain" description="HpcH/HpaI aldolase/citrate lyase" evidence="4">
    <location>
        <begin position="16"/>
        <end position="146"/>
    </location>
</feature>
<dbReference type="PANTHER" id="PTHR30502">
    <property type="entry name" value="2-KETO-3-DEOXY-L-RHAMNONATE ALDOLASE"/>
    <property type="match status" value="1"/>
</dbReference>
<comment type="similarity">
    <text evidence="1">Belongs to the HpcH/HpaI aldolase family.</text>
</comment>
<evidence type="ECO:0000256" key="3">
    <source>
        <dbReference type="ARBA" id="ARBA00023239"/>
    </source>
</evidence>
<feature type="non-terminal residue" evidence="5">
    <location>
        <position position="163"/>
    </location>
</feature>